<evidence type="ECO:0000259" key="2">
    <source>
        <dbReference type="Pfam" id="PF01757"/>
    </source>
</evidence>
<dbReference type="PANTHER" id="PTHR37312">
    <property type="entry name" value="MEMBRANE-BOUND ACYLTRANSFERASE YKRP-RELATED"/>
    <property type="match status" value="1"/>
</dbReference>
<feature type="transmembrane region" description="Helical" evidence="1">
    <location>
        <begin position="88"/>
        <end position="110"/>
    </location>
</feature>
<dbReference type="GO" id="GO:0016747">
    <property type="term" value="F:acyltransferase activity, transferring groups other than amino-acyl groups"/>
    <property type="evidence" value="ECO:0007669"/>
    <property type="project" value="InterPro"/>
</dbReference>
<dbReference type="RefSeq" id="WP_103564555.1">
    <property type="nucleotide sequence ID" value="NZ_MTBP01000002.1"/>
</dbReference>
<keyword evidence="4" id="KW-1185">Reference proteome</keyword>
<dbReference type="InterPro" id="IPR052734">
    <property type="entry name" value="Nod_factor_acetyltransferase"/>
</dbReference>
<feature type="transmembrane region" description="Helical" evidence="1">
    <location>
        <begin position="270"/>
        <end position="291"/>
    </location>
</feature>
<accession>A0A2P4UKL2</accession>
<keyword evidence="1" id="KW-0812">Transmembrane</keyword>
<evidence type="ECO:0000256" key="1">
    <source>
        <dbReference type="SAM" id="Phobius"/>
    </source>
</evidence>
<keyword evidence="3" id="KW-0808">Transferase</keyword>
<dbReference type="Proteomes" id="UP000242367">
    <property type="component" value="Unassembled WGS sequence"/>
</dbReference>
<name>A0A2P4UKL2_9ACTN</name>
<proteinExistence type="predicted"/>
<feature type="transmembrane region" description="Helical" evidence="1">
    <location>
        <begin position="21"/>
        <end position="39"/>
    </location>
</feature>
<gene>
    <name evidence="3" type="ORF">BTM25_42420</name>
</gene>
<protein>
    <submittedName>
        <fullName evidence="3">Acyltransferase family protein</fullName>
    </submittedName>
</protein>
<evidence type="ECO:0000313" key="3">
    <source>
        <dbReference type="EMBL" id="POM25594.1"/>
    </source>
</evidence>
<keyword evidence="1" id="KW-0472">Membrane</keyword>
<dbReference type="InterPro" id="IPR002656">
    <property type="entry name" value="Acyl_transf_3_dom"/>
</dbReference>
<keyword evidence="1" id="KW-1133">Transmembrane helix</keyword>
<organism evidence="3 4">
    <name type="scientific">Actinomadura rubteroloni</name>
    <dbReference type="NCBI Taxonomy" id="1926885"/>
    <lineage>
        <taxon>Bacteria</taxon>
        <taxon>Bacillati</taxon>
        <taxon>Actinomycetota</taxon>
        <taxon>Actinomycetes</taxon>
        <taxon>Streptosporangiales</taxon>
        <taxon>Thermomonosporaceae</taxon>
        <taxon>Actinomadura</taxon>
    </lineage>
</organism>
<dbReference type="AlphaFoldDB" id="A0A2P4UKL2"/>
<keyword evidence="3" id="KW-0012">Acyltransferase</keyword>
<evidence type="ECO:0000313" key="4">
    <source>
        <dbReference type="Proteomes" id="UP000242367"/>
    </source>
</evidence>
<feature type="domain" description="Acyltransferase 3" evidence="2">
    <location>
        <begin position="20"/>
        <end position="321"/>
    </location>
</feature>
<feature type="transmembrane region" description="Helical" evidence="1">
    <location>
        <begin position="297"/>
        <end position="320"/>
    </location>
</feature>
<reference evidence="3 4" key="1">
    <citation type="journal article" date="2017" name="Chemistry">
        <title>Isolation, Biosynthesis and Chemical Modifications of Rubterolones A-F: Rare Tropolone Alkaloids from Actinomadura sp. 5-2.</title>
        <authorList>
            <person name="Guo H."/>
            <person name="Benndorf R."/>
            <person name="Leichnitz D."/>
            <person name="Klassen J.L."/>
            <person name="Vollmers J."/>
            <person name="Gorls H."/>
            <person name="Steinacker M."/>
            <person name="Weigel C."/>
            <person name="Dahse H.M."/>
            <person name="Kaster A.K."/>
            <person name="de Beer Z.W."/>
            <person name="Poulsen M."/>
            <person name="Beemelmanns C."/>
        </authorList>
    </citation>
    <scope>NUCLEOTIDE SEQUENCE [LARGE SCALE GENOMIC DNA]</scope>
    <source>
        <strain evidence="3 4">5-2</strain>
    </source>
</reference>
<dbReference type="Pfam" id="PF01757">
    <property type="entry name" value="Acyl_transf_3"/>
    <property type="match status" value="1"/>
</dbReference>
<dbReference type="PANTHER" id="PTHR37312:SF1">
    <property type="entry name" value="MEMBRANE-BOUND ACYLTRANSFERASE YKRP-RELATED"/>
    <property type="match status" value="1"/>
</dbReference>
<feature type="transmembrane region" description="Helical" evidence="1">
    <location>
        <begin position="204"/>
        <end position="221"/>
    </location>
</feature>
<feature type="transmembrane region" description="Helical" evidence="1">
    <location>
        <begin position="241"/>
        <end position="263"/>
    </location>
</feature>
<feature type="transmembrane region" description="Helical" evidence="1">
    <location>
        <begin position="122"/>
        <end position="142"/>
    </location>
</feature>
<feature type="transmembrane region" description="Helical" evidence="1">
    <location>
        <begin position="174"/>
        <end position="192"/>
    </location>
</feature>
<sequence>MLLTRPAVQPKADKTTTRDPYFDNAKFLAVALVVVGHAWEPLRTSGLGGRTLEAAHLLVYAFHLPVFSLICGYFSRGFPDGRGKTRKLVTGIAAPYLLFSLGYTLLAGFLDGHRMGWDPFEPFYLTWFLLALLIWRLSVPFWLQIRCPVLVATAICVLSGLVTLPAALNTAQVLSFLPFFVFGLTVTPEKLAVLRRRAARRTGAAVLVAGAVVAYAAAGRVDPEWIHWRRSFAQLGVGGSLGTGYTLVALAAAVTLTAAFLAVVPARTTWFSGFGAATMYAYLLHGIPIMWMAYQDWYYRLADWQIVLVTAGCLALTVLLSTRPVRAATAWAVEPRLGWLFRRPSPVRP</sequence>
<feature type="transmembrane region" description="Helical" evidence="1">
    <location>
        <begin position="149"/>
        <end position="168"/>
    </location>
</feature>
<feature type="transmembrane region" description="Helical" evidence="1">
    <location>
        <begin position="54"/>
        <end position="76"/>
    </location>
</feature>
<dbReference type="EMBL" id="MTBP01000002">
    <property type="protein sequence ID" value="POM25594.1"/>
    <property type="molecule type" value="Genomic_DNA"/>
</dbReference>
<comment type="caution">
    <text evidence="3">The sequence shown here is derived from an EMBL/GenBank/DDBJ whole genome shotgun (WGS) entry which is preliminary data.</text>
</comment>